<dbReference type="InterPro" id="IPR003661">
    <property type="entry name" value="HisK_dim/P_dom"/>
</dbReference>
<feature type="coiled-coil region" evidence="7">
    <location>
        <begin position="67"/>
        <end position="202"/>
    </location>
</feature>
<dbReference type="FunFam" id="3.30.565.10:FF:000006">
    <property type="entry name" value="Sensor histidine kinase WalK"/>
    <property type="match status" value="1"/>
</dbReference>
<keyword evidence="4" id="KW-0808">Transferase</keyword>
<dbReference type="PRINTS" id="PR00344">
    <property type="entry name" value="BCTRLSENSOR"/>
</dbReference>
<dbReference type="EMBL" id="JAEUGD010000066">
    <property type="protein sequence ID" value="MBL6449530.1"/>
    <property type="molecule type" value="Genomic_DNA"/>
</dbReference>
<evidence type="ECO:0000256" key="3">
    <source>
        <dbReference type="ARBA" id="ARBA00022553"/>
    </source>
</evidence>
<evidence type="ECO:0000256" key="1">
    <source>
        <dbReference type="ARBA" id="ARBA00000085"/>
    </source>
</evidence>
<reference evidence="9" key="1">
    <citation type="submission" date="2021-01" db="EMBL/GenBank/DDBJ databases">
        <title>Fulvivirga kasyanovii gen. nov., sp nov., a novel member of the phylum Bacteroidetes isolated from seawater in a mussel farm.</title>
        <authorList>
            <person name="Zhao L.-H."/>
            <person name="Wang Z.-J."/>
        </authorList>
    </citation>
    <scope>NUCLEOTIDE SEQUENCE</scope>
    <source>
        <strain evidence="9">29W222</strain>
    </source>
</reference>
<dbReference type="Gene3D" id="3.30.565.10">
    <property type="entry name" value="Histidine kinase-like ATPase, C-terminal domain"/>
    <property type="match status" value="1"/>
</dbReference>
<dbReference type="RefSeq" id="WP_202859047.1">
    <property type="nucleotide sequence ID" value="NZ_JAEUGD010000066.1"/>
</dbReference>
<dbReference type="Pfam" id="PF02518">
    <property type="entry name" value="HATPase_c"/>
    <property type="match status" value="1"/>
</dbReference>
<organism evidence="9 10">
    <name type="scientific">Fulvivirga marina</name>
    <dbReference type="NCBI Taxonomy" id="2494733"/>
    <lineage>
        <taxon>Bacteria</taxon>
        <taxon>Pseudomonadati</taxon>
        <taxon>Bacteroidota</taxon>
        <taxon>Cytophagia</taxon>
        <taxon>Cytophagales</taxon>
        <taxon>Fulvivirgaceae</taxon>
        <taxon>Fulvivirga</taxon>
    </lineage>
</organism>
<evidence type="ECO:0000313" key="9">
    <source>
        <dbReference type="EMBL" id="MBL6449530.1"/>
    </source>
</evidence>
<accession>A0A937G0G0</accession>
<keyword evidence="10" id="KW-1185">Reference proteome</keyword>
<dbReference type="GO" id="GO:0000155">
    <property type="term" value="F:phosphorelay sensor kinase activity"/>
    <property type="evidence" value="ECO:0007669"/>
    <property type="project" value="InterPro"/>
</dbReference>
<dbReference type="InterPro" id="IPR050736">
    <property type="entry name" value="Sensor_HK_Regulatory"/>
</dbReference>
<dbReference type="InterPro" id="IPR005467">
    <property type="entry name" value="His_kinase_dom"/>
</dbReference>
<dbReference type="AlphaFoldDB" id="A0A937G0G0"/>
<dbReference type="Pfam" id="PF00512">
    <property type="entry name" value="HisKA"/>
    <property type="match status" value="1"/>
</dbReference>
<comment type="caution">
    <text evidence="9">The sequence shown here is derived from an EMBL/GenBank/DDBJ whole genome shotgun (WGS) entry which is preliminary data.</text>
</comment>
<dbReference type="PANTHER" id="PTHR43711">
    <property type="entry name" value="TWO-COMPONENT HISTIDINE KINASE"/>
    <property type="match status" value="1"/>
</dbReference>
<dbReference type="Gene3D" id="1.10.287.130">
    <property type="match status" value="1"/>
</dbReference>
<dbReference type="Proteomes" id="UP000614216">
    <property type="component" value="Unassembled WGS sequence"/>
</dbReference>
<evidence type="ECO:0000256" key="7">
    <source>
        <dbReference type="SAM" id="Coils"/>
    </source>
</evidence>
<dbReference type="InterPro" id="IPR004358">
    <property type="entry name" value="Sig_transdc_His_kin-like_C"/>
</dbReference>
<dbReference type="InterPro" id="IPR003594">
    <property type="entry name" value="HATPase_dom"/>
</dbReference>
<evidence type="ECO:0000313" key="10">
    <source>
        <dbReference type="Proteomes" id="UP000614216"/>
    </source>
</evidence>
<dbReference type="SUPFAM" id="SSF47384">
    <property type="entry name" value="Homodimeric domain of signal transducing histidine kinase"/>
    <property type="match status" value="1"/>
</dbReference>
<dbReference type="SMART" id="SM00388">
    <property type="entry name" value="HisKA"/>
    <property type="match status" value="1"/>
</dbReference>
<dbReference type="SMART" id="SM00387">
    <property type="entry name" value="HATPase_c"/>
    <property type="match status" value="1"/>
</dbReference>
<name>A0A937G0G0_9BACT</name>
<dbReference type="PANTHER" id="PTHR43711:SF1">
    <property type="entry name" value="HISTIDINE KINASE 1"/>
    <property type="match status" value="1"/>
</dbReference>
<dbReference type="InterPro" id="IPR036097">
    <property type="entry name" value="HisK_dim/P_sf"/>
</dbReference>
<dbReference type="CDD" id="cd00082">
    <property type="entry name" value="HisKA"/>
    <property type="match status" value="1"/>
</dbReference>
<feature type="domain" description="Histidine kinase" evidence="8">
    <location>
        <begin position="209"/>
        <end position="425"/>
    </location>
</feature>
<dbReference type="SUPFAM" id="SSF55874">
    <property type="entry name" value="ATPase domain of HSP90 chaperone/DNA topoisomerase II/histidine kinase"/>
    <property type="match status" value="1"/>
</dbReference>
<keyword evidence="6" id="KW-0902">Two-component regulatory system</keyword>
<evidence type="ECO:0000256" key="5">
    <source>
        <dbReference type="ARBA" id="ARBA00022777"/>
    </source>
</evidence>
<evidence type="ECO:0000256" key="6">
    <source>
        <dbReference type="ARBA" id="ARBA00023012"/>
    </source>
</evidence>
<keyword evidence="5" id="KW-0418">Kinase</keyword>
<keyword evidence="3" id="KW-0597">Phosphoprotein</keyword>
<dbReference type="InterPro" id="IPR036890">
    <property type="entry name" value="HATPase_C_sf"/>
</dbReference>
<comment type="catalytic activity">
    <reaction evidence="1">
        <text>ATP + protein L-histidine = ADP + protein N-phospho-L-histidine.</text>
        <dbReference type="EC" id="2.7.13.3"/>
    </reaction>
</comment>
<dbReference type="EC" id="2.7.13.3" evidence="2"/>
<gene>
    <name evidence="9" type="ORF">JMN32_24675</name>
</gene>
<dbReference type="PROSITE" id="PS50109">
    <property type="entry name" value="HIS_KIN"/>
    <property type="match status" value="1"/>
</dbReference>
<evidence type="ECO:0000256" key="4">
    <source>
        <dbReference type="ARBA" id="ARBA00022679"/>
    </source>
</evidence>
<sequence length="429" mass="48749">MSKFKGVLKGIKDTKKDIFDLIEKIEKAAPHADGNQILEILEAYKEKVASNIISIEDQSKSLKSEYNQTLDLKTQELKKEINLLKKTNETVVSNNYLLEYKKKDLMLLADNLEEAYEEISQKNDELREQKKQITEQTEKLRIAHEQILKKNKELEMQKESIMDQAEYLHEANKTISNMHAEVEKQKDEILKKNRELINLNNEKNNLIGIVAHDLKSPLNQIKGFTTIIKLTSELDDDTLKYLESIEVSANRLNEMIAKILDIEAIESRKLNIKLEETNLTEVIKECVSRYRITAKEKGIVINEQIDDNVRVNIDISFVNQVFENLLSNAIKFSPSDTAISVSLVQKGDKVTFNISDQGPGISEEDQKKLFGKYQKLTAKPTGNETSTGLGLSIVKQFVEAMGGTIRCESTLGEGTSFIAEFEAMVPAKY</sequence>
<dbReference type="CDD" id="cd00075">
    <property type="entry name" value="HATPase"/>
    <property type="match status" value="1"/>
</dbReference>
<proteinExistence type="predicted"/>
<keyword evidence="7" id="KW-0175">Coiled coil</keyword>
<evidence type="ECO:0000259" key="8">
    <source>
        <dbReference type="PROSITE" id="PS50109"/>
    </source>
</evidence>
<evidence type="ECO:0000256" key="2">
    <source>
        <dbReference type="ARBA" id="ARBA00012438"/>
    </source>
</evidence>
<protein>
    <recommendedName>
        <fullName evidence="2">histidine kinase</fullName>
        <ecNumber evidence="2">2.7.13.3</ecNumber>
    </recommendedName>
</protein>